<sequence length="120" mass="14237">MIIPTELTIFIPQAPTFEILGFFSNSMSEITSTLTLSAQILRFPQIQNQSTRSTQLRNQEKVTTKPNHKRKGKSRFREKEEKSKETDDSRELWKKSIFRTLWRTIAIQKNRDYSRSQEEK</sequence>
<proteinExistence type="predicted"/>
<evidence type="ECO:0000313" key="1">
    <source>
        <dbReference type="EMBL" id="KAJ8621067.1"/>
    </source>
</evidence>
<organism evidence="1 2">
    <name type="scientific">Persea americana</name>
    <name type="common">Avocado</name>
    <dbReference type="NCBI Taxonomy" id="3435"/>
    <lineage>
        <taxon>Eukaryota</taxon>
        <taxon>Viridiplantae</taxon>
        <taxon>Streptophyta</taxon>
        <taxon>Embryophyta</taxon>
        <taxon>Tracheophyta</taxon>
        <taxon>Spermatophyta</taxon>
        <taxon>Magnoliopsida</taxon>
        <taxon>Magnoliidae</taxon>
        <taxon>Laurales</taxon>
        <taxon>Lauraceae</taxon>
        <taxon>Persea</taxon>
    </lineage>
</organism>
<dbReference type="Proteomes" id="UP001234297">
    <property type="component" value="Chromosome 9"/>
</dbReference>
<protein>
    <submittedName>
        <fullName evidence="1">Uncharacterized protein</fullName>
    </submittedName>
</protein>
<accession>A0ACC2KJ63</accession>
<name>A0ACC2KJ63_PERAE</name>
<reference evidence="1 2" key="1">
    <citation type="journal article" date="2022" name="Hortic Res">
        <title>A haplotype resolved chromosomal level avocado genome allows analysis of novel avocado genes.</title>
        <authorList>
            <person name="Nath O."/>
            <person name="Fletcher S.J."/>
            <person name="Hayward A."/>
            <person name="Shaw L.M."/>
            <person name="Masouleh A.K."/>
            <person name="Furtado A."/>
            <person name="Henry R.J."/>
            <person name="Mitter N."/>
        </authorList>
    </citation>
    <scope>NUCLEOTIDE SEQUENCE [LARGE SCALE GENOMIC DNA]</scope>
    <source>
        <strain evidence="2">cv. Hass</strain>
    </source>
</reference>
<dbReference type="EMBL" id="CM056817">
    <property type="protein sequence ID" value="KAJ8621067.1"/>
    <property type="molecule type" value="Genomic_DNA"/>
</dbReference>
<gene>
    <name evidence="1" type="ORF">MRB53_029596</name>
</gene>
<evidence type="ECO:0000313" key="2">
    <source>
        <dbReference type="Proteomes" id="UP001234297"/>
    </source>
</evidence>
<keyword evidence="2" id="KW-1185">Reference proteome</keyword>
<comment type="caution">
    <text evidence="1">The sequence shown here is derived from an EMBL/GenBank/DDBJ whole genome shotgun (WGS) entry which is preliminary data.</text>
</comment>